<dbReference type="AlphaFoldDB" id="A0A380TAI4"/>
<protein>
    <recommendedName>
        <fullName evidence="2">Class I SAM-dependent methyltransferase</fullName>
    </recommendedName>
</protein>
<evidence type="ECO:0008006" key="2">
    <source>
        <dbReference type="Google" id="ProtNLM"/>
    </source>
</evidence>
<gene>
    <name evidence="1" type="ORF">DF3PB_1680001</name>
</gene>
<proteinExistence type="predicted"/>
<evidence type="ECO:0000313" key="1">
    <source>
        <dbReference type="EMBL" id="SUS05051.1"/>
    </source>
</evidence>
<dbReference type="EMBL" id="UIDG01000077">
    <property type="protein sequence ID" value="SUS05051.1"/>
    <property type="molecule type" value="Genomic_DNA"/>
</dbReference>
<dbReference type="Gene3D" id="3.40.50.150">
    <property type="entry name" value="Vaccinia Virus protein VP39"/>
    <property type="match status" value="1"/>
</dbReference>
<name>A0A380TAI4_9ZZZZ</name>
<dbReference type="SUPFAM" id="SSF53335">
    <property type="entry name" value="S-adenosyl-L-methionine-dependent methyltransferases"/>
    <property type="match status" value="1"/>
</dbReference>
<dbReference type="InterPro" id="IPR029063">
    <property type="entry name" value="SAM-dependent_MTases_sf"/>
</dbReference>
<sequence length="261" mass="27544">MTAIHSRKPRAASVCDPVLDLPPLDLLPANTVRAVRWWRARSQHHRGAPPLAPSPELNAALKRLPTGRWRIKPATAAALAALVEAIRPQRILEFGSGVSTAVFALAAAAGGGASRVTAIEESDVHAARTRTLLQYLGVAAFASVLVAPVSRRRLGEWEGFLYCPAAGAVEDALGGHRADFVFVDGPASWGTGRGDCRFGTLLAARAWTADRALFAADDCLRSRDLAILQRWGREPGIDILGLLPVGSGLGLGVIHASPPAP</sequence>
<organism evidence="1">
    <name type="scientific">metagenome</name>
    <dbReference type="NCBI Taxonomy" id="256318"/>
    <lineage>
        <taxon>unclassified sequences</taxon>
        <taxon>metagenomes</taxon>
    </lineage>
</organism>
<reference evidence="1" key="1">
    <citation type="submission" date="2018-07" db="EMBL/GenBank/DDBJ databases">
        <authorList>
            <person name="Quirk P.G."/>
            <person name="Krulwich T.A."/>
        </authorList>
    </citation>
    <scope>NUCLEOTIDE SEQUENCE</scope>
</reference>
<accession>A0A380TAI4</accession>